<feature type="domain" description="THAP-type" evidence="14">
    <location>
        <begin position="1"/>
        <end position="94"/>
    </location>
</feature>
<dbReference type="PANTHER" id="PTHR46600:SF1">
    <property type="entry name" value="THAP DOMAIN-CONTAINING PROTEIN 1"/>
    <property type="match status" value="1"/>
</dbReference>
<dbReference type="PANTHER" id="PTHR46600">
    <property type="entry name" value="THAP DOMAIN-CONTAINING"/>
    <property type="match status" value="1"/>
</dbReference>
<gene>
    <name evidence="16" type="ORF">D910_03252</name>
    <name evidence="15" type="ORF">YQE_12799</name>
</gene>
<organism evidence="15">
    <name type="scientific">Dendroctonus ponderosae</name>
    <name type="common">Mountain pine beetle</name>
    <dbReference type="NCBI Taxonomy" id="77166"/>
    <lineage>
        <taxon>Eukaryota</taxon>
        <taxon>Metazoa</taxon>
        <taxon>Ecdysozoa</taxon>
        <taxon>Arthropoda</taxon>
        <taxon>Hexapoda</taxon>
        <taxon>Insecta</taxon>
        <taxon>Pterygota</taxon>
        <taxon>Neoptera</taxon>
        <taxon>Endopterygota</taxon>
        <taxon>Coleoptera</taxon>
        <taxon>Polyphaga</taxon>
        <taxon>Cucujiformia</taxon>
        <taxon>Curculionidae</taxon>
        <taxon>Scolytinae</taxon>
        <taxon>Dendroctonus</taxon>
    </lineage>
</organism>
<evidence type="ECO:0000256" key="7">
    <source>
        <dbReference type="ARBA" id="ARBA00023054"/>
    </source>
</evidence>
<dbReference type="SMART" id="SM00980">
    <property type="entry name" value="THAP"/>
    <property type="match status" value="1"/>
</dbReference>
<dbReference type="GO" id="GO:0008270">
    <property type="term" value="F:zinc ion binding"/>
    <property type="evidence" value="ECO:0007669"/>
    <property type="project" value="UniProtKB-KW"/>
</dbReference>
<comment type="similarity">
    <text evidence="2">Belongs to the THAP1 family.</text>
</comment>
<dbReference type="InterPro" id="IPR038441">
    <property type="entry name" value="THAP_Znf_sf"/>
</dbReference>
<evidence type="ECO:0000256" key="8">
    <source>
        <dbReference type="ARBA" id="ARBA00023125"/>
    </source>
</evidence>
<dbReference type="Gene3D" id="6.20.210.20">
    <property type="entry name" value="THAP domain"/>
    <property type="match status" value="1"/>
</dbReference>
<evidence type="ECO:0000256" key="3">
    <source>
        <dbReference type="ARBA" id="ARBA00022723"/>
    </source>
</evidence>
<keyword evidence="9" id="KW-0804">Transcription</keyword>
<comment type="subcellular location">
    <subcellularLocation>
        <location evidence="1">Nucleus</location>
        <location evidence="1">Nucleoplasm</location>
    </subcellularLocation>
</comment>
<evidence type="ECO:0000256" key="2">
    <source>
        <dbReference type="ARBA" id="ARBA00006177"/>
    </source>
</evidence>
<dbReference type="HOGENOM" id="CLU_1273418_0_0_1"/>
<keyword evidence="5" id="KW-0862">Zinc</keyword>
<evidence type="ECO:0000256" key="10">
    <source>
        <dbReference type="ARBA" id="ARBA00023242"/>
    </source>
</evidence>
<dbReference type="Pfam" id="PF05485">
    <property type="entry name" value="THAP"/>
    <property type="match status" value="1"/>
</dbReference>
<evidence type="ECO:0000256" key="6">
    <source>
        <dbReference type="ARBA" id="ARBA00023015"/>
    </source>
</evidence>
<evidence type="ECO:0000313" key="17">
    <source>
        <dbReference type="Proteomes" id="UP000030742"/>
    </source>
</evidence>
<dbReference type="EMBL" id="KB741291">
    <property type="protein sequence ID" value="ENN70625.1"/>
    <property type="molecule type" value="Genomic_DNA"/>
</dbReference>
<dbReference type="InterPro" id="IPR006612">
    <property type="entry name" value="THAP_Znf"/>
</dbReference>
<keyword evidence="8 12" id="KW-0238">DNA-binding</keyword>
<evidence type="ECO:0000259" key="14">
    <source>
        <dbReference type="PROSITE" id="PS50950"/>
    </source>
</evidence>
<keyword evidence="6" id="KW-0805">Transcription regulation</keyword>
<evidence type="ECO:0000256" key="13">
    <source>
        <dbReference type="SAM" id="Coils"/>
    </source>
</evidence>
<accession>N6TN35</accession>
<dbReference type="GO" id="GO:0005654">
    <property type="term" value="C:nucleoplasm"/>
    <property type="evidence" value="ECO:0007669"/>
    <property type="project" value="UniProtKB-SubCell"/>
</dbReference>
<evidence type="ECO:0000256" key="12">
    <source>
        <dbReference type="PROSITE-ProRule" id="PRU00309"/>
    </source>
</evidence>
<evidence type="ECO:0000313" key="16">
    <source>
        <dbReference type="EMBL" id="ERL85837.1"/>
    </source>
</evidence>
<evidence type="ECO:0000256" key="11">
    <source>
        <dbReference type="ARBA" id="ARBA00023306"/>
    </source>
</evidence>
<name>N6TN35_DENPD</name>
<keyword evidence="4 12" id="KW-0863">Zinc-finger</keyword>
<keyword evidence="7 13" id="KW-0175">Coiled coil</keyword>
<sequence length="217" mass="24629">MRKCCVIGCRTGYDNSTEKYSAFKFPRDENLKKKWLLAIGRQNFTPSNYAGVCEKHFLENDIVRYQISVDPETGADVLFPTRAQLKEGVVPTLKLHTNVEVKLETEHGSFVNDQRKLKVCAVPTKNLTNNSDHLYMSSLEAIDGSITHIGPNDENRPESSMSENSYIHKDLAKQYRLLQLEFEILQDQVKERESTLVALKKENALLNELLGTIPTGL</sequence>
<keyword evidence="3" id="KW-0479">Metal-binding</keyword>
<evidence type="ECO:0000256" key="1">
    <source>
        <dbReference type="ARBA" id="ARBA00004642"/>
    </source>
</evidence>
<evidence type="ECO:0000313" key="15">
    <source>
        <dbReference type="EMBL" id="ENN70625.1"/>
    </source>
</evidence>
<keyword evidence="10" id="KW-0539">Nucleus</keyword>
<dbReference type="AlphaFoldDB" id="N6TN35"/>
<dbReference type="EMBL" id="KB631759">
    <property type="protein sequence ID" value="ERL85837.1"/>
    <property type="molecule type" value="Genomic_DNA"/>
</dbReference>
<protein>
    <recommendedName>
        <fullName evidence="14">THAP-type domain-containing protein</fullName>
    </recommendedName>
</protein>
<keyword evidence="11" id="KW-0131">Cell cycle</keyword>
<dbReference type="GO" id="GO:0043565">
    <property type="term" value="F:sequence-specific DNA binding"/>
    <property type="evidence" value="ECO:0007669"/>
    <property type="project" value="InterPro"/>
</dbReference>
<reference evidence="15 17" key="1">
    <citation type="journal article" date="2013" name="Genome Biol.">
        <title>Draft genome of the mountain pine beetle, Dendroctonus ponderosae Hopkins, a major forest pest.</title>
        <authorList>
            <person name="Keeling C.I."/>
            <person name="Yuen M.M."/>
            <person name="Liao N.Y."/>
            <person name="Docking T.R."/>
            <person name="Chan S.K."/>
            <person name="Taylor G.A."/>
            <person name="Palmquist D.L."/>
            <person name="Jackman S.D."/>
            <person name="Nguyen A."/>
            <person name="Li M."/>
            <person name="Henderson H."/>
            <person name="Janes J.K."/>
            <person name="Zhao Y."/>
            <person name="Pandoh P."/>
            <person name="Moore R."/>
            <person name="Sperling F.A."/>
            <person name="Huber D.P."/>
            <person name="Birol I."/>
            <person name="Jones S.J."/>
            <person name="Bohlmann J."/>
        </authorList>
    </citation>
    <scope>NUCLEOTIDE SEQUENCE</scope>
</reference>
<feature type="coiled-coil region" evidence="13">
    <location>
        <begin position="168"/>
        <end position="202"/>
    </location>
</feature>
<dbReference type="SUPFAM" id="SSF57716">
    <property type="entry name" value="Glucocorticoid receptor-like (DNA-binding domain)"/>
    <property type="match status" value="1"/>
</dbReference>
<evidence type="ECO:0000256" key="9">
    <source>
        <dbReference type="ARBA" id="ARBA00023163"/>
    </source>
</evidence>
<dbReference type="InterPro" id="IPR026516">
    <property type="entry name" value="THAP1/10"/>
</dbReference>
<evidence type="ECO:0000256" key="4">
    <source>
        <dbReference type="ARBA" id="ARBA00022771"/>
    </source>
</evidence>
<evidence type="ECO:0000256" key="5">
    <source>
        <dbReference type="ARBA" id="ARBA00022833"/>
    </source>
</evidence>
<dbReference type="Proteomes" id="UP000030742">
    <property type="component" value="Unassembled WGS sequence"/>
</dbReference>
<dbReference type="PROSITE" id="PS50950">
    <property type="entry name" value="ZF_THAP"/>
    <property type="match status" value="1"/>
</dbReference>
<feature type="non-terminal residue" evidence="15">
    <location>
        <position position="1"/>
    </location>
</feature>
<proteinExistence type="inferred from homology"/>